<reference evidence="1 2" key="1">
    <citation type="journal article" date="2019" name="Commun. Biol.">
        <title>The bagworm genome reveals a unique fibroin gene that provides high tensile strength.</title>
        <authorList>
            <person name="Kono N."/>
            <person name="Nakamura H."/>
            <person name="Ohtoshi R."/>
            <person name="Tomita M."/>
            <person name="Numata K."/>
            <person name="Arakawa K."/>
        </authorList>
    </citation>
    <scope>NUCLEOTIDE SEQUENCE [LARGE SCALE GENOMIC DNA]</scope>
</reference>
<dbReference type="AlphaFoldDB" id="A0A4C1UID2"/>
<sequence>MKLRPRRFIAPVRTRRSGPRSRRRVHMQSSKCTHDDIANVTADSSFHKYCRIVLHYKRNKVTHEYIVLALETISTGYNRKRSVSLRNGRNEVGRNEVSADVDAVARPWRAARLERNVIPIAYVSNRHRVIWRVIGAPKQCQRRSL</sequence>
<organism evidence="1 2">
    <name type="scientific">Eumeta variegata</name>
    <name type="common">Bagworm moth</name>
    <name type="synonym">Eumeta japonica</name>
    <dbReference type="NCBI Taxonomy" id="151549"/>
    <lineage>
        <taxon>Eukaryota</taxon>
        <taxon>Metazoa</taxon>
        <taxon>Ecdysozoa</taxon>
        <taxon>Arthropoda</taxon>
        <taxon>Hexapoda</taxon>
        <taxon>Insecta</taxon>
        <taxon>Pterygota</taxon>
        <taxon>Neoptera</taxon>
        <taxon>Endopterygota</taxon>
        <taxon>Lepidoptera</taxon>
        <taxon>Glossata</taxon>
        <taxon>Ditrysia</taxon>
        <taxon>Tineoidea</taxon>
        <taxon>Psychidae</taxon>
        <taxon>Oiketicinae</taxon>
        <taxon>Eumeta</taxon>
    </lineage>
</organism>
<accession>A0A4C1UID2</accession>
<keyword evidence="2" id="KW-1185">Reference proteome</keyword>
<comment type="caution">
    <text evidence="1">The sequence shown here is derived from an EMBL/GenBank/DDBJ whole genome shotgun (WGS) entry which is preliminary data.</text>
</comment>
<dbReference type="Proteomes" id="UP000299102">
    <property type="component" value="Unassembled WGS sequence"/>
</dbReference>
<gene>
    <name evidence="1" type="ORF">EVAR_16082_1</name>
</gene>
<evidence type="ECO:0000313" key="2">
    <source>
        <dbReference type="Proteomes" id="UP000299102"/>
    </source>
</evidence>
<name>A0A4C1UID2_EUMVA</name>
<protein>
    <submittedName>
        <fullName evidence="1">Uncharacterized protein</fullName>
    </submittedName>
</protein>
<evidence type="ECO:0000313" key="1">
    <source>
        <dbReference type="EMBL" id="GBP26231.1"/>
    </source>
</evidence>
<dbReference type="EMBL" id="BGZK01000178">
    <property type="protein sequence ID" value="GBP26231.1"/>
    <property type="molecule type" value="Genomic_DNA"/>
</dbReference>
<proteinExistence type="predicted"/>